<name>A0A1B1LRJ6_VIBPH</name>
<proteinExistence type="predicted"/>
<accession>A0A1B1LRJ6</accession>
<sequence length="135" mass="15311">MKIKFNSTASKTVFEHRRSETVITVERIISGALITLNDSDDGSASFEINSREELDQLKAMLPTLENYREKLNRGFCDEYSVLSIDRDTYGDPFEECIQFTISAANPDTPWSERSLSASLSFADRQRFLDTIALSL</sequence>
<reference evidence="1" key="1">
    <citation type="journal article" date="2016" name="Antimicrob. Agents Chemother.">
        <title>Genetic Characterization of a blaVEB-2-carrying plasmid in Vibrio parahaemolyticus.</title>
        <authorList>
            <person name="Li R."/>
            <person name="Ye L."/>
            <person name="Zheng Z."/>
            <person name="Chan E.W."/>
            <person name="Chen S."/>
        </authorList>
    </citation>
    <scope>NUCLEOTIDE SEQUENCE</scope>
    <source>
        <strain evidence="1">VPS92</strain>
        <plasmid evidence="1">pVPS92-VEB</plasmid>
    </source>
</reference>
<protein>
    <submittedName>
        <fullName evidence="1">Uncharacterized protein</fullName>
    </submittedName>
</protein>
<geneLocation type="plasmid" evidence="1">
    <name>pVPS92-VEB</name>
</geneLocation>
<dbReference type="EMBL" id="KU356480">
    <property type="protein sequence ID" value="ANS55669.1"/>
    <property type="molecule type" value="Genomic_DNA"/>
</dbReference>
<organism evidence="1">
    <name type="scientific">Vibrio parahaemolyticus</name>
    <dbReference type="NCBI Taxonomy" id="670"/>
    <lineage>
        <taxon>Bacteria</taxon>
        <taxon>Pseudomonadati</taxon>
        <taxon>Pseudomonadota</taxon>
        <taxon>Gammaproteobacteria</taxon>
        <taxon>Vibrionales</taxon>
        <taxon>Vibrionaceae</taxon>
        <taxon>Vibrio</taxon>
    </lineage>
</organism>
<dbReference type="AlphaFoldDB" id="A0A1B1LRJ6"/>
<evidence type="ECO:0000313" key="1">
    <source>
        <dbReference type="EMBL" id="ANS55669.1"/>
    </source>
</evidence>
<dbReference type="RefSeq" id="WP_172687323.1">
    <property type="nucleotide sequence ID" value="NZ_JAESOU010000012.1"/>
</dbReference>
<keyword evidence="1" id="KW-0614">Plasmid</keyword>